<reference evidence="2 3" key="1">
    <citation type="journal article" date="2024" name="J Genomics">
        <title>Draft genome sequencing and assembly of Favolaschia claudopus CIRM-BRFM 2984 isolated from oak limbs.</title>
        <authorList>
            <person name="Navarro D."/>
            <person name="Drula E."/>
            <person name="Chaduli D."/>
            <person name="Cazenave R."/>
            <person name="Ahrendt S."/>
            <person name="Wang J."/>
            <person name="Lipzen A."/>
            <person name="Daum C."/>
            <person name="Barry K."/>
            <person name="Grigoriev I.V."/>
            <person name="Favel A."/>
            <person name="Rosso M.N."/>
            <person name="Martin F."/>
        </authorList>
    </citation>
    <scope>NUCLEOTIDE SEQUENCE [LARGE SCALE GENOMIC DNA]</scope>
    <source>
        <strain evidence="2 3">CIRM-BRFM 2984</strain>
    </source>
</reference>
<dbReference type="Proteomes" id="UP001362999">
    <property type="component" value="Unassembled WGS sequence"/>
</dbReference>
<evidence type="ECO:0000256" key="1">
    <source>
        <dbReference type="SAM" id="MobiDB-lite"/>
    </source>
</evidence>
<protein>
    <submittedName>
        <fullName evidence="2">Uncharacterized protein</fullName>
    </submittedName>
</protein>
<name>A0AAV9ZPU8_9AGAR</name>
<evidence type="ECO:0000313" key="2">
    <source>
        <dbReference type="EMBL" id="KAK6988516.1"/>
    </source>
</evidence>
<dbReference type="AlphaFoldDB" id="A0AAV9ZPU8"/>
<feature type="region of interest" description="Disordered" evidence="1">
    <location>
        <begin position="161"/>
        <end position="204"/>
    </location>
</feature>
<evidence type="ECO:0000313" key="3">
    <source>
        <dbReference type="Proteomes" id="UP001362999"/>
    </source>
</evidence>
<organism evidence="2 3">
    <name type="scientific">Favolaschia claudopus</name>
    <dbReference type="NCBI Taxonomy" id="2862362"/>
    <lineage>
        <taxon>Eukaryota</taxon>
        <taxon>Fungi</taxon>
        <taxon>Dikarya</taxon>
        <taxon>Basidiomycota</taxon>
        <taxon>Agaricomycotina</taxon>
        <taxon>Agaricomycetes</taxon>
        <taxon>Agaricomycetidae</taxon>
        <taxon>Agaricales</taxon>
        <taxon>Marasmiineae</taxon>
        <taxon>Mycenaceae</taxon>
        <taxon>Favolaschia</taxon>
    </lineage>
</organism>
<proteinExistence type="predicted"/>
<accession>A0AAV9ZPU8</accession>
<gene>
    <name evidence="2" type="ORF">R3P38DRAFT_2804560</name>
</gene>
<feature type="compositionally biased region" description="Low complexity" evidence="1">
    <location>
        <begin position="23"/>
        <end position="33"/>
    </location>
</feature>
<sequence length="218" mass="22325">MWTKGGFSGLYAGKTVKRKEKQPSAPAASFADADTFDVLGARAAGRDAGTTGGKLGEGDGGGEGDGLGDGDGAGTDDVGVAGMMEPGWEGALRCPGSPGGGYENISPTGAEPAGSDGRRVNAEKSSERRKGLLTGIEGAAEAGEDVGAEVGDSFVVAGKFQPPTLTVGPATTASAAGDGDGDGSRRRRLQKISQETEKERHRKFRNFQTGRMWYLNKI</sequence>
<feature type="compositionally biased region" description="Gly residues" evidence="1">
    <location>
        <begin position="50"/>
        <end position="59"/>
    </location>
</feature>
<keyword evidence="3" id="KW-1185">Reference proteome</keyword>
<feature type="compositionally biased region" description="Low complexity" evidence="1">
    <location>
        <begin position="40"/>
        <end position="49"/>
    </location>
</feature>
<dbReference type="EMBL" id="JAWWNJ010000122">
    <property type="protein sequence ID" value="KAK6988516.1"/>
    <property type="molecule type" value="Genomic_DNA"/>
</dbReference>
<feature type="region of interest" description="Disordered" evidence="1">
    <location>
        <begin position="1"/>
        <end position="130"/>
    </location>
</feature>
<comment type="caution">
    <text evidence="2">The sequence shown here is derived from an EMBL/GenBank/DDBJ whole genome shotgun (WGS) entry which is preliminary data.</text>
</comment>
<feature type="compositionally biased region" description="Basic and acidic residues" evidence="1">
    <location>
        <begin position="116"/>
        <end position="130"/>
    </location>
</feature>